<name>A0A6N3D0B3_CLOSY</name>
<evidence type="ECO:0000256" key="6">
    <source>
        <dbReference type="ARBA" id="ARBA00022801"/>
    </source>
</evidence>
<dbReference type="SUPFAM" id="SSF101821">
    <property type="entry name" value="Aminopeptidase/glucanase lid domain"/>
    <property type="match status" value="1"/>
</dbReference>
<proteinExistence type="inferred from homology"/>
<gene>
    <name evidence="11" type="primary">apeB</name>
    <name evidence="11" type="ORF">CSLFYP84_01570</name>
</gene>
<evidence type="ECO:0000256" key="9">
    <source>
        <dbReference type="RuleBase" id="RU004386"/>
    </source>
</evidence>
<dbReference type="Gene3D" id="3.40.630.10">
    <property type="entry name" value="Zn peptidases"/>
    <property type="match status" value="1"/>
</dbReference>
<keyword evidence="5 9" id="KW-0479">Metal-binding</keyword>
<comment type="cofactor">
    <cofactor evidence="1 10">
        <name>Zn(2+)</name>
        <dbReference type="ChEBI" id="CHEBI:29105"/>
    </cofactor>
</comment>
<evidence type="ECO:0000256" key="2">
    <source>
        <dbReference type="ARBA" id="ARBA00008290"/>
    </source>
</evidence>
<evidence type="ECO:0000313" key="11">
    <source>
        <dbReference type="EMBL" id="VYU20231.1"/>
    </source>
</evidence>
<dbReference type="GO" id="GO:0004177">
    <property type="term" value="F:aminopeptidase activity"/>
    <property type="evidence" value="ECO:0007669"/>
    <property type="project" value="UniProtKB-KW"/>
</dbReference>
<keyword evidence="3 9" id="KW-0031">Aminopeptidase</keyword>
<dbReference type="NCBIfam" id="NF002759">
    <property type="entry name" value="PRK02813.1"/>
    <property type="match status" value="1"/>
</dbReference>
<evidence type="ECO:0000256" key="7">
    <source>
        <dbReference type="ARBA" id="ARBA00022833"/>
    </source>
</evidence>
<evidence type="ECO:0000256" key="10">
    <source>
        <dbReference type="RuleBase" id="RU004387"/>
    </source>
</evidence>
<dbReference type="EMBL" id="CACRUA010000020">
    <property type="protein sequence ID" value="VYU20231.1"/>
    <property type="molecule type" value="Genomic_DNA"/>
</dbReference>
<comment type="similarity">
    <text evidence="2 9">Belongs to the peptidase M18 family.</text>
</comment>
<evidence type="ECO:0000256" key="1">
    <source>
        <dbReference type="ARBA" id="ARBA00001947"/>
    </source>
</evidence>
<keyword evidence="7 9" id="KW-0862">Zinc</keyword>
<dbReference type="GO" id="GO:0005737">
    <property type="term" value="C:cytoplasm"/>
    <property type="evidence" value="ECO:0007669"/>
    <property type="project" value="UniProtKB-ARBA"/>
</dbReference>
<dbReference type="RefSeq" id="WP_003510289.1">
    <property type="nucleotide sequence ID" value="NZ_CABKPP010000008.1"/>
</dbReference>
<dbReference type="GO" id="GO:0008237">
    <property type="term" value="F:metallopeptidase activity"/>
    <property type="evidence" value="ECO:0007669"/>
    <property type="project" value="UniProtKB-KW"/>
</dbReference>
<evidence type="ECO:0000256" key="3">
    <source>
        <dbReference type="ARBA" id="ARBA00022438"/>
    </source>
</evidence>
<dbReference type="GO" id="GO:0008270">
    <property type="term" value="F:zinc ion binding"/>
    <property type="evidence" value="ECO:0007669"/>
    <property type="project" value="InterPro"/>
</dbReference>
<evidence type="ECO:0000256" key="5">
    <source>
        <dbReference type="ARBA" id="ARBA00022723"/>
    </source>
</evidence>
<dbReference type="EC" id="3.4.11.-" evidence="10"/>
<dbReference type="SUPFAM" id="SSF53187">
    <property type="entry name" value="Zn-dependent exopeptidases"/>
    <property type="match status" value="1"/>
</dbReference>
<protein>
    <recommendedName>
        <fullName evidence="10">M18 family aminopeptidase</fullName>
        <ecNumber evidence="10">3.4.11.-</ecNumber>
    </recommendedName>
</protein>
<keyword evidence="6 9" id="KW-0378">Hydrolase</keyword>
<reference evidence="11" key="1">
    <citation type="submission" date="2019-11" db="EMBL/GenBank/DDBJ databases">
        <authorList>
            <person name="Feng L."/>
        </authorList>
    </citation>
    <scope>NUCLEOTIDE SEQUENCE</scope>
    <source>
        <strain evidence="11">CsymbiosumLFYP84</strain>
    </source>
</reference>
<keyword evidence="8 9" id="KW-0482">Metalloprotease</keyword>
<dbReference type="PRINTS" id="PR00932">
    <property type="entry name" value="AMINO1PTASE"/>
</dbReference>
<evidence type="ECO:0000256" key="8">
    <source>
        <dbReference type="ARBA" id="ARBA00023049"/>
    </source>
</evidence>
<evidence type="ECO:0000256" key="4">
    <source>
        <dbReference type="ARBA" id="ARBA00022670"/>
    </source>
</evidence>
<dbReference type="GO" id="GO:0006508">
    <property type="term" value="P:proteolysis"/>
    <property type="evidence" value="ECO:0007669"/>
    <property type="project" value="UniProtKB-KW"/>
</dbReference>
<accession>A0A6N3D0B3</accession>
<dbReference type="Pfam" id="PF02127">
    <property type="entry name" value="Peptidase_M18"/>
    <property type="match status" value="1"/>
</dbReference>
<dbReference type="InterPro" id="IPR001948">
    <property type="entry name" value="Peptidase_M18"/>
</dbReference>
<organism evidence="11">
    <name type="scientific">Clostridium symbiosum</name>
    <name type="common">Bacteroides symbiosus</name>
    <dbReference type="NCBI Taxonomy" id="1512"/>
    <lineage>
        <taxon>Bacteria</taxon>
        <taxon>Bacillati</taxon>
        <taxon>Bacillota</taxon>
        <taxon>Clostridia</taxon>
        <taxon>Lachnospirales</taxon>
        <taxon>Lachnospiraceae</taxon>
        <taxon>Otoolea</taxon>
    </lineage>
</organism>
<dbReference type="PANTHER" id="PTHR28570">
    <property type="entry name" value="ASPARTYL AMINOPEPTIDASE"/>
    <property type="match status" value="1"/>
</dbReference>
<dbReference type="AlphaFoldDB" id="A0A6N3D0B3"/>
<dbReference type="Gene3D" id="2.30.250.10">
    <property type="entry name" value="Aminopeptidase i, Domain 2"/>
    <property type="match status" value="1"/>
</dbReference>
<keyword evidence="4 9" id="KW-0645">Protease</keyword>
<dbReference type="PANTHER" id="PTHR28570:SF3">
    <property type="entry name" value="ASPARTYL AMINOPEPTIDASE"/>
    <property type="match status" value="1"/>
</dbReference>
<dbReference type="InterPro" id="IPR023358">
    <property type="entry name" value="Peptidase_M18_dom2"/>
</dbReference>
<sequence length="437" mass="48041">MNYNLYSKDIEELTAHLNAGVSPFHTVQYSAELLKGRGFEELKLDAAWFPKAGMGYFVNIFDTTLAAFVIGRDITAAESGVPSLRIAASHTDWPCLMVKPSPELTCGSYAKLNVSVYGGPILNTWLDRPLSMAGKVCLRSPDPFHPEVLLVDFARPLLTVPNLAIHFNREVNKGVELNPQKDMQPLLAVLDETLNKDSFFLDLLAEETGCSKDDILDYQFYIYNCDTPCRLGIHGEMLSSPRLDNLTSVHACLSGIMNSRREHGISAAVLYDNEEIGSSTKQGAASPLMERVLEKLYLSLGYGRSSFLDALFGGFLLSLDVAHALHPNQAEKYDPKDRISLNEGVALKLAVSQAYATDASYVSVVEELCRQNIIPYRKFSNRSDIRGGSTLGSISSCMMTMPAVDAGAPILAMHSSRELMGIKDQWALAQLTRAFLA</sequence>